<comment type="caution">
    <text evidence="4">The sequence shown here is derived from an EMBL/GenBank/DDBJ whole genome shotgun (WGS) entry which is preliminary data.</text>
</comment>
<dbReference type="Pfam" id="PF11887">
    <property type="entry name" value="Mce4_CUP1"/>
    <property type="match status" value="1"/>
</dbReference>
<feature type="domain" description="Mce/MlaD" evidence="2">
    <location>
        <begin position="39"/>
        <end position="115"/>
    </location>
</feature>
<dbReference type="RefSeq" id="WP_343996319.1">
    <property type="nucleotide sequence ID" value="NZ_BAAALG010000013.1"/>
</dbReference>
<sequence length="433" mass="45968">MSPHKSRVPDILLGLGYAVLIGALLLGALAAYNQTFTKSVDVTLQTGKLGNSLQTGSDVKLNGVPVGRVSKIESSDDGATLTLALQPETAEKLSPDTVARLLPKTLFGERYVSLQEAFDGDGGLANGDTIREDASAEAVELQEVFDELLPMLQAIKPDKLSAALGEMTLMLRGQGEDLGTMMVSWSNYFEKLNPLVPEMAESLGKFGEVADVYAEAAPDLLEAVESMATTSKMLVDQNDNLTTVFASVISSSTDVTGWMDENQQTIEVLSAESRAALEAVRPFANQFPCILRSANKFRPAMDKVLGAGTDEPGLHVRLSVVKSRGKYLAGKDAPTFPTEGKARCPYVTGDPATRGSSATDEQVAPTNIPTPPRRFSPEVLSAATGLGDANSPSENRLIAELVAPTVGMAPADYPQWSSLLLGPVLRGAKVSLR</sequence>
<accession>A0ABN1U315</accession>
<dbReference type="InterPro" id="IPR052336">
    <property type="entry name" value="MlaD_Phospholipid_Transporter"/>
</dbReference>
<gene>
    <name evidence="4" type="ORF">GCM10009668_36580</name>
</gene>
<dbReference type="EMBL" id="BAAALG010000013">
    <property type="protein sequence ID" value="GAA1111803.1"/>
    <property type="molecule type" value="Genomic_DNA"/>
</dbReference>
<evidence type="ECO:0000256" key="1">
    <source>
        <dbReference type="SAM" id="MobiDB-lite"/>
    </source>
</evidence>
<evidence type="ECO:0000259" key="3">
    <source>
        <dbReference type="Pfam" id="PF11887"/>
    </source>
</evidence>
<evidence type="ECO:0000259" key="2">
    <source>
        <dbReference type="Pfam" id="PF02470"/>
    </source>
</evidence>
<dbReference type="Proteomes" id="UP001501581">
    <property type="component" value="Unassembled WGS sequence"/>
</dbReference>
<dbReference type="PANTHER" id="PTHR33371:SF19">
    <property type="entry name" value="MCE-FAMILY PROTEIN MCE4A"/>
    <property type="match status" value="1"/>
</dbReference>
<name>A0ABN1U315_9ACTN</name>
<dbReference type="Pfam" id="PF02470">
    <property type="entry name" value="MlaD"/>
    <property type="match status" value="1"/>
</dbReference>
<organism evidence="4 5">
    <name type="scientific">Nocardioides dubius</name>
    <dbReference type="NCBI Taxonomy" id="317019"/>
    <lineage>
        <taxon>Bacteria</taxon>
        <taxon>Bacillati</taxon>
        <taxon>Actinomycetota</taxon>
        <taxon>Actinomycetes</taxon>
        <taxon>Propionibacteriales</taxon>
        <taxon>Nocardioidaceae</taxon>
        <taxon>Nocardioides</taxon>
    </lineage>
</organism>
<protein>
    <submittedName>
        <fullName evidence="4">MCE family protein</fullName>
    </submittedName>
</protein>
<keyword evidence="5" id="KW-1185">Reference proteome</keyword>
<feature type="compositionally biased region" description="Polar residues" evidence="1">
    <location>
        <begin position="354"/>
        <end position="367"/>
    </location>
</feature>
<evidence type="ECO:0000313" key="4">
    <source>
        <dbReference type="EMBL" id="GAA1111803.1"/>
    </source>
</evidence>
<dbReference type="InterPro" id="IPR024516">
    <property type="entry name" value="Mce_C"/>
</dbReference>
<feature type="region of interest" description="Disordered" evidence="1">
    <location>
        <begin position="351"/>
        <end position="375"/>
    </location>
</feature>
<reference evidence="4 5" key="1">
    <citation type="journal article" date="2019" name="Int. J. Syst. Evol. Microbiol.">
        <title>The Global Catalogue of Microorganisms (GCM) 10K type strain sequencing project: providing services to taxonomists for standard genome sequencing and annotation.</title>
        <authorList>
            <consortium name="The Broad Institute Genomics Platform"/>
            <consortium name="The Broad Institute Genome Sequencing Center for Infectious Disease"/>
            <person name="Wu L."/>
            <person name="Ma J."/>
        </authorList>
    </citation>
    <scope>NUCLEOTIDE SEQUENCE [LARGE SCALE GENOMIC DNA]</scope>
    <source>
        <strain evidence="4 5">JCM 13008</strain>
    </source>
</reference>
<evidence type="ECO:0000313" key="5">
    <source>
        <dbReference type="Proteomes" id="UP001501581"/>
    </source>
</evidence>
<dbReference type="PANTHER" id="PTHR33371">
    <property type="entry name" value="INTERMEMBRANE PHOSPHOLIPID TRANSPORT SYSTEM BINDING PROTEIN MLAD-RELATED"/>
    <property type="match status" value="1"/>
</dbReference>
<feature type="domain" description="Mammalian cell entry C-terminal" evidence="3">
    <location>
        <begin position="124"/>
        <end position="340"/>
    </location>
</feature>
<proteinExistence type="predicted"/>
<dbReference type="InterPro" id="IPR003399">
    <property type="entry name" value="Mce/MlaD"/>
</dbReference>